<proteinExistence type="inferred from homology"/>
<dbReference type="GO" id="GO:0033588">
    <property type="term" value="C:elongator holoenzyme complex"/>
    <property type="evidence" value="ECO:0000318"/>
    <property type="project" value="GO_Central"/>
</dbReference>
<comment type="subcellular location">
    <subcellularLocation>
        <location evidence="2">Cytoplasm</location>
    </subcellularLocation>
    <subcellularLocation>
        <location evidence="1">Nucleus</location>
    </subcellularLocation>
</comment>
<accession>A0A9R1VEE9</accession>
<dbReference type="Proteomes" id="UP000235145">
    <property type="component" value="Unassembled WGS sequence"/>
</dbReference>
<dbReference type="Gene3D" id="3.40.50.300">
    <property type="entry name" value="P-loop containing nucleotide triphosphate hydrolases"/>
    <property type="match status" value="1"/>
</dbReference>
<dbReference type="PANTHER" id="PTHR12896">
    <property type="entry name" value="PAX6 NEIGHBOR PROTEIN PAXNEB"/>
    <property type="match status" value="1"/>
</dbReference>
<dbReference type="PANTHER" id="PTHR12896:SF1">
    <property type="entry name" value="ELONGATOR COMPLEX PROTEIN 4"/>
    <property type="match status" value="1"/>
</dbReference>
<dbReference type="GO" id="GO:0005634">
    <property type="term" value="C:nucleus"/>
    <property type="evidence" value="ECO:0007669"/>
    <property type="project" value="UniProtKB-SubCell"/>
</dbReference>
<keyword evidence="8" id="KW-0539">Nucleus</keyword>
<dbReference type="GO" id="GO:0002098">
    <property type="term" value="P:tRNA wobble uridine modification"/>
    <property type="evidence" value="ECO:0000318"/>
    <property type="project" value="GO_Central"/>
</dbReference>
<sequence>MIKGLGSHLRIKKTVRYLWLLAKSGQVVSQRTFQLHLPLLSLVSSMDQMEQSFFHQAYQILIGLVHNQPVLYASPVKNPSAFLRTLPITLVPKDDKSRNTDAEQKDLRIAWQYKKYLGENKQHNEERDGKIEYCNEFDLRKPIENHLITGNRVECFSLLDCSNLAGFRDSCSKFISQFPKY</sequence>
<keyword evidence="7" id="KW-0819">tRNA processing</keyword>
<evidence type="ECO:0000256" key="2">
    <source>
        <dbReference type="ARBA" id="ARBA00004496"/>
    </source>
</evidence>
<dbReference type="EMBL" id="NBSK02000005">
    <property type="protein sequence ID" value="KAJ0203243.1"/>
    <property type="molecule type" value="Genomic_DNA"/>
</dbReference>
<evidence type="ECO:0000313" key="9">
    <source>
        <dbReference type="EMBL" id="KAJ0203243.1"/>
    </source>
</evidence>
<organism evidence="9 10">
    <name type="scientific">Lactuca sativa</name>
    <name type="common">Garden lettuce</name>
    <dbReference type="NCBI Taxonomy" id="4236"/>
    <lineage>
        <taxon>Eukaryota</taxon>
        <taxon>Viridiplantae</taxon>
        <taxon>Streptophyta</taxon>
        <taxon>Embryophyta</taxon>
        <taxon>Tracheophyta</taxon>
        <taxon>Spermatophyta</taxon>
        <taxon>Magnoliopsida</taxon>
        <taxon>eudicotyledons</taxon>
        <taxon>Gunneridae</taxon>
        <taxon>Pentapetalae</taxon>
        <taxon>asterids</taxon>
        <taxon>campanulids</taxon>
        <taxon>Asterales</taxon>
        <taxon>Asteraceae</taxon>
        <taxon>Cichorioideae</taxon>
        <taxon>Cichorieae</taxon>
        <taxon>Lactucinae</taxon>
        <taxon>Lactuca</taxon>
    </lineage>
</organism>
<keyword evidence="10" id="KW-1185">Reference proteome</keyword>
<comment type="similarity">
    <text evidence="4">Belongs to the ELP4 family.</text>
</comment>
<evidence type="ECO:0000256" key="8">
    <source>
        <dbReference type="ARBA" id="ARBA00023242"/>
    </source>
</evidence>
<dbReference type="AlphaFoldDB" id="A0A9R1VEE9"/>
<comment type="caution">
    <text evidence="9">The sequence shown here is derived from an EMBL/GenBank/DDBJ whole genome shotgun (WGS) entry which is preliminary data.</text>
</comment>
<evidence type="ECO:0000313" key="10">
    <source>
        <dbReference type="Proteomes" id="UP000235145"/>
    </source>
</evidence>
<dbReference type="Pfam" id="PF05625">
    <property type="entry name" value="PAXNEB"/>
    <property type="match status" value="1"/>
</dbReference>
<comment type="pathway">
    <text evidence="3">tRNA modification; 5-methoxycarbonylmethyl-2-thiouridine-tRNA biosynthesis.</text>
</comment>
<evidence type="ECO:0000256" key="5">
    <source>
        <dbReference type="ARBA" id="ARBA00020265"/>
    </source>
</evidence>
<dbReference type="GO" id="GO:0005737">
    <property type="term" value="C:cytoplasm"/>
    <property type="evidence" value="ECO:0000318"/>
    <property type="project" value="GO_Central"/>
</dbReference>
<evidence type="ECO:0000256" key="1">
    <source>
        <dbReference type="ARBA" id="ARBA00004123"/>
    </source>
</evidence>
<evidence type="ECO:0000256" key="4">
    <source>
        <dbReference type="ARBA" id="ARBA00007573"/>
    </source>
</evidence>
<dbReference type="InterPro" id="IPR027417">
    <property type="entry name" value="P-loop_NTPase"/>
</dbReference>
<keyword evidence="6" id="KW-0963">Cytoplasm</keyword>
<reference evidence="9 10" key="1">
    <citation type="journal article" date="2017" name="Nat. Commun.">
        <title>Genome assembly with in vitro proximity ligation data and whole-genome triplication in lettuce.</title>
        <authorList>
            <person name="Reyes-Chin-Wo S."/>
            <person name="Wang Z."/>
            <person name="Yang X."/>
            <person name="Kozik A."/>
            <person name="Arikit S."/>
            <person name="Song C."/>
            <person name="Xia L."/>
            <person name="Froenicke L."/>
            <person name="Lavelle D.O."/>
            <person name="Truco M.J."/>
            <person name="Xia R."/>
            <person name="Zhu S."/>
            <person name="Xu C."/>
            <person name="Xu H."/>
            <person name="Xu X."/>
            <person name="Cox K."/>
            <person name="Korf I."/>
            <person name="Meyers B.C."/>
            <person name="Michelmore R.W."/>
        </authorList>
    </citation>
    <scope>NUCLEOTIDE SEQUENCE [LARGE SCALE GENOMIC DNA]</scope>
    <source>
        <strain evidence="10">cv. Salinas</strain>
        <tissue evidence="9">Seedlings</tissue>
    </source>
</reference>
<dbReference type="InterPro" id="IPR008728">
    <property type="entry name" value="Elongator_complex_protein_4"/>
</dbReference>
<gene>
    <name evidence="9" type="ORF">LSAT_V11C500239030</name>
</gene>
<evidence type="ECO:0000256" key="6">
    <source>
        <dbReference type="ARBA" id="ARBA00022490"/>
    </source>
</evidence>
<name>A0A9R1VEE9_LACSA</name>
<evidence type="ECO:0000256" key="3">
    <source>
        <dbReference type="ARBA" id="ARBA00005043"/>
    </source>
</evidence>
<protein>
    <recommendedName>
        <fullName evidence="5">Elongator complex protein 4</fullName>
    </recommendedName>
</protein>
<evidence type="ECO:0000256" key="7">
    <source>
        <dbReference type="ARBA" id="ARBA00022694"/>
    </source>
</evidence>